<protein>
    <submittedName>
        <fullName evidence="2">Uncharacterized protein</fullName>
    </submittedName>
</protein>
<organism evidence="2 3">
    <name type="scientific">Apophysomyces ossiformis</name>
    <dbReference type="NCBI Taxonomy" id="679940"/>
    <lineage>
        <taxon>Eukaryota</taxon>
        <taxon>Fungi</taxon>
        <taxon>Fungi incertae sedis</taxon>
        <taxon>Mucoromycota</taxon>
        <taxon>Mucoromycotina</taxon>
        <taxon>Mucoromycetes</taxon>
        <taxon>Mucorales</taxon>
        <taxon>Mucorineae</taxon>
        <taxon>Mucoraceae</taxon>
        <taxon>Apophysomyces</taxon>
    </lineage>
</organism>
<name>A0A8H7ENH1_9FUNG</name>
<gene>
    <name evidence="2" type="ORF">EC973_002677</name>
</gene>
<dbReference type="OrthoDB" id="10639257at2759"/>
<feature type="region of interest" description="Disordered" evidence="1">
    <location>
        <begin position="1"/>
        <end position="26"/>
    </location>
</feature>
<comment type="caution">
    <text evidence="2">The sequence shown here is derived from an EMBL/GenBank/DDBJ whole genome shotgun (WGS) entry which is preliminary data.</text>
</comment>
<dbReference type="EMBL" id="JABAYA010000176">
    <property type="protein sequence ID" value="KAF7722793.1"/>
    <property type="molecule type" value="Genomic_DNA"/>
</dbReference>
<sequence>MATVANARRPNRNERRRQAKEAKRFEKRMKAGNLVIVDAPMMVAEKWVDAPLAVPNKNSQGLETIEIIEDNKLADRLSVKSANQEQDVHPAASVPLPTEGNGTCPDNKDELEKGQEEEEEVQQDKEKALSTTESAEDSATVASAEEEPEERDEADRLRSCGKNKEQEQGQMSEPTPPSSVKEAGATETVCVQAAAFTVTPCTEGISDDDDIEVITVRELPMVCSEKISKMELPKRGFEQTKKSNIKLLPILQKITPNSNPKSVSDDANMKKKKNKTGILGLLKKKKSNKKV</sequence>
<feature type="compositionally biased region" description="Basic and acidic residues" evidence="1">
    <location>
        <begin position="153"/>
        <end position="167"/>
    </location>
</feature>
<feature type="region of interest" description="Disordered" evidence="1">
    <location>
        <begin position="79"/>
        <end position="184"/>
    </location>
</feature>
<reference evidence="2" key="1">
    <citation type="submission" date="2020-01" db="EMBL/GenBank/DDBJ databases">
        <title>Genome Sequencing of Three Apophysomyces-Like Fungal Strains Confirms a Novel Fungal Genus in the Mucoromycota with divergent Burkholderia-like Endosymbiotic Bacteria.</title>
        <authorList>
            <person name="Stajich J.E."/>
            <person name="Macias A.M."/>
            <person name="Carter-House D."/>
            <person name="Lovett B."/>
            <person name="Kasson L.R."/>
            <person name="Berry K."/>
            <person name="Grigoriev I."/>
            <person name="Chang Y."/>
            <person name="Spatafora J."/>
            <person name="Kasson M.T."/>
        </authorList>
    </citation>
    <scope>NUCLEOTIDE SEQUENCE</scope>
    <source>
        <strain evidence="2">NRRL A-21654</strain>
    </source>
</reference>
<evidence type="ECO:0000313" key="2">
    <source>
        <dbReference type="EMBL" id="KAF7722793.1"/>
    </source>
</evidence>
<evidence type="ECO:0000313" key="3">
    <source>
        <dbReference type="Proteomes" id="UP000605846"/>
    </source>
</evidence>
<dbReference type="AlphaFoldDB" id="A0A8H7ENH1"/>
<evidence type="ECO:0000256" key="1">
    <source>
        <dbReference type="SAM" id="MobiDB-lite"/>
    </source>
</evidence>
<keyword evidence="3" id="KW-1185">Reference proteome</keyword>
<proteinExistence type="predicted"/>
<dbReference type="Proteomes" id="UP000605846">
    <property type="component" value="Unassembled WGS sequence"/>
</dbReference>
<accession>A0A8H7ENH1</accession>
<feature type="region of interest" description="Disordered" evidence="1">
    <location>
        <begin position="256"/>
        <end position="278"/>
    </location>
</feature>